<dbReference type="AlphaFoldDB" id="A0A670ZPS9"/>
<accession>A0A670ZPS9</accession>
<dbReference type="GO" id="GO:0002729">
    <property type="term" value="P:positive regulation of natural killer cell cytokine production"/>
    <property type="evidence" value="ECO:0007669"/>
    <property type="project" value="InterPro"/>
</dbReference>
<keyword evidence="2" id="KW-1185">Reference proteome</keyword>
<dbReference type="PANTHER" id="PTHR47011:SF1">
    <property type="entry name" value="CD226 ANTIGEN"/>
    <property type="match status" value="1"/>
</dbReference>
<dbReference type="GeneTree" id="ENSGT00990000214277"/>
<evidence type="ECO:0000313" key="1">
    <source>
        <dbReference type="Ensembl" id="ENSPTXP00000024784.1"/>
    </source>
</evidence>
<reference evidence="1" key="2">
    <citation type="submission" date="2025-09" db="UniProtKB">
        <authorList>
            <consortium name="Ensembl"/>
        </authorList>
    </citation>
    <scope>IDENTIFICATION</scope>
</reference>
<proteinExistence type="predicted"/>
<organism evidence="1 2">
    <name type="scientific">Pseudonaja textilis</name>
    <name type="common">Eastern brown snake</name>
    <dbReference type="NCBI Taxonomy" id="8673"/>
    <lineage>
        <taxon>Eukaryota</taxon>
        <taxon>Metazoa</taxon>
        <taxon>Chordata</taxon>
        <taxon>Craniata</taxon>
        <taxon>Vertebrata</taxon>
        <taxon>Euteleostomi</taxon>
        <taxon>Lepidosauria</taxon>
        <taxon>Squamata</taxon>
        <taxon>Bifurcata</taxon>
        <taxon>Unidentata</taxon>
        <taxon>Episquamata</taxon>
        <taxon>Toxicofera</taxon>
        <taxon>Serpentes</taxon>
        <taxon>Colubroidea</taxon>
        <taxon>Elapidae</taxon>
        <taxon>Hydrophiinae</taxon>
        <taxon>Pseudonaja</taxon>
    </lineage>
</organism>
<dbReference type="GO" id="GO:0050839">
    <property type="term" value="F:cell adhesion molecule binding"/>
    <property type="evidence" value="ECO:0007669"/>
    <property type="project" value="TreeGrafter"/>
</dbReference>
<dbReference type="InterPro" id="IPR013783">
    <property type="entry name" value="Ig-like_fold"/>
</dbReference>
<sequence>QCYLLWVMKWAFEFSKLSVDHLITKSGENVTFKYWSNSDVAVNRMTWERVQPDCVDLIIQCADSEMPVYGSDYQNRVECISESSILLRDVTASDYGMYRFSYHKVNGENGTGWIKLTTNSNGKLKESI</sequence>
<dbReference type="SUPFAM" id="SSF48726">
    <property type="entry name" value="Immunoglobulin"/>
    <property type="match status" value="1"/>
</dbReference>
<evidence type="ECO:0000313" key="2">
    <source>
        <dbReference type="Proteomes" id="UP000472273"/>
    </source>
</evidence>
<evidence type="ECO:0008006" key="3">
    <source>
        <dbReference type="Google" id="ProtNLM"/>
    </source>
</evidence>
<dbReference type="GO" id="GO:0009897">
    <property type="term" value="C:external side of plasma membrane"/>
    <property type="evidence" value="ECO:0007669"/>
    <property type="project" value="TreeGrafter"/>
</dbReference>
<protein>
    <recommendedName>
        <fullName evidence="3">Immunoglobulin V-set domain-containing protein</fullName>
    </recommendedName>
</protein>
<dbReference type="Gene3D" id="2.60.40.10">
    <property type="entry name" value="Immunoglobulins"/>
    <property type="match status" value="1"/>
</dbReference>
<dbReference type="InterPro" id="IPR036179">
    <property type="entry name" value="Ig-like_dom_sf"/>
</dbReference>
<dbReference type="OMA" id="HKVNGEN"/>
<dbReference type="Ensembl" id="ENSPTXT00000025551.1">
    <property type="protein sequence ID" value="ENSPTXP00000024784.1"/>
    <property type="gene ID" value="ENSPTXG00000017284.1"/>
</dbReference>
<dbReference type="PANTHER" id="PTHR47011">
    <property type="entry name" value="CD226 ANTIGEN"/>
    <property type="match status" value="1"/>
</dbReference>
<dbReference type="GO" id="GO:0002891">
    <property type="term" value="P:positive regulation of immunoglobulin mediated immune response"/>
    <property type="evidence" value="ECO:0007669"/>
    <property type="project" value="TreeGrafter"/>
</dbReference>
<name>A0A670ZPS9_PSETE</name>
<reference evidence="1" key="1">
    <citation type="submission" date="2025-08" db="UniProtKB">
        <authorList>
            <consortium name="Ensembl"/>
        </authorList>
    </citation>
    <scope>IDENTIFICATION</scope>
</reference>
<dbReference type="Proteomes" id="UP000472273">
    <property type="component" value="Unplaced"/>
</dbReference>
<dbReference type="InterPro" id="IPR042842">
    <property type="entry name" value="CD226"/>
</dbReference>